<dbReference type="InterPro" id="IPR036390">
    <property type="entry name" value="WH_DNA-bd_sf"/>
</dbReference>
<keyword evidence="2" id="KW-0238">DNA-binding</keyword>
<evidence type="ECO:0000313" key="6">
    <source>
        <dbReference type="Proteomes" id="UP000288490"/>
    </source>
</evidence>
<comment type="caution">
    <text evidence="5">The sequence shown here is derived from an EMBL/GenBank/DDBJ whole genome shotgun (WGS) entry which is preliminary data.</text>
</comment>
<evidence type="ECO:0000256" key="2">
    <source>
        <dbReference type="ARBA" id="ARBA00023125"/>
    </source>
</evidence>
<reference evidence="5 6" key="1">
    <citation type="submission" date="2017-05" db="EMBL/GenBank/DDBJ databases">
        <title>Vagococcus spp. assemblies.</title>
        <authorList>
            <person name="Gulvik C.A."/>
        </authorList>
    </citation>
    <scope>NUCLEOTIDE SEQUENCE [LARGE SCALE GENOMIC DNA]</scope>
    <source>
        <strain evidence="5 6">SS1994</strain>
    </source>
</reference>
<dbReference type="Gene3D" id="1.10.10.10">
    <property type="entry name" value="Winged helix-like DNA-binding domain superfamily/Winged helix DNA-binding domain"/>
    <property type="match status" value="1"/>
</dbReference>
<organism evidence="5 6">
    <name type="scientific">Vagococcus bubulae</name>
    <dbReference type="NCBI Taxonomy" id="1977868"/>
    <lineage>
        <taxon>Bacteria</taxon>
        <taxon>Bacillati</taxon>
        <taxon>Bacillota</taxon>
        <taxon>Bacilli</taxon>
        <taxon>Lactobacillales</taxon>
        <taxon>Enterococcaceae</taxon>
        <taxon>Vagococcus</taxon>
    </lineage>
</organism>
<dbReference type="InterPro" id="IPR036388">
    <property type="entry name" value="WH-like_DNA-bd_sf"/>
</dbReference>
<protein>
    <submittedName>
        <fullName evidence="5">Transcriptional regulator</fullName>
    </submittedName>
</protein>
<evidence type="ECO:0000256" key="1">
    <source>
        <dbReference type="ARBA" id="ARBA00023015"/>
    </source>
</evidence>
<keyword evidence="3" id="KW-0804">Transcription</keyword>
<evidence type="ECO:0000313" key="5">
    <source>
        <dbReference type="EMBL" id="RST91925.1"/>
    </source>
</evidence>
<dbReference type="CDD" id="cd00090">
    <property type="entry name" value="HTH_ARSR"/>
    <property type="match status" value="1"/>
</dbReference>
<dbReference type="GO" id="GO:0003700">
    <property type="term" value="F:DNA-binding transcription factor activity"/>
    <property type="evidence" value="ECO:0007669"/>
    <property type="project" value="InterPro"/>
</dbReference>
<dbReference type="NCBIfam" id="NF033788">
    <property type="entry name" value="HTH_metalloreg"/>
    <property type="match status" value="1"/>
</dbReference>
<dbReference type="RefSeq" id="WP_125958199.1">
    <property type="nucleotide sequence ID" value="NZ_JAQEJV010000022.1"/>
</dbReference>
<keyword evidence="6" id="KW-1185">Reference proteome</keyword>
<gene>
    <name evidence="5" type="ORF">CBF36_09385</name>
</gene>
<dbReference type="AlphaFoldDB" id="A0A429ZE43"/>
<accession>A0A429ZE43</accession>
<dbReference type="PANTHER" id="PTHR43132">
    <property type="entry name" value="ARSENICAL RESISTANCE OPERON REPRESSOR ARSR-RELATED"/>
    <property type="match status" value="1"/>
</dbReference>
<dbReference type="PRINTS" id="PR00778">
    <property type="entry name" value="HTHARSR"/>
</dbReference>
<name>A0A429ZE43_9ENTE</name>
<dbReference type="Proteomes" id="UP000288490">
    <property type="component" value="Unassembled WGS sequence"/>
</dbReference>
<sequence length="100" mass="11568">MKELNSQTIQQTSRFFKTIGDPTRLKILVALSEKEMNVSSITEFLNMEQSAVSHQLKLLRENHLVKSRKEGKSVVYCLDDKHVKSILSQTFDHMSHINHD</sequence>
<dbReference type="EMBL" id="NGJT01000019">
    <property type="protein sequence ID" value="RST91925.1"/>
    <property type="molecule type" value="Genomic_DNA"/>
</dbReference>
<evidence type="ECO:0000259" key="4">
    <source>
        <dbReference type="PROSITE" id="PS50987"/>
    </source>
</evidence>
<dbReference type="OrthoDB" id="9794330at2"/>
<dbReference type="GO" id="GO:0003677">
    <property type="term" value="F:DNA binding"/>
    <property type="evidence" value="ECO:0007669"/>
    <property type="project" value="UniProtKB-KW"/>
</dbReference>
<dbReference type="SMART" id="SM00418">
    <property type="entry name" value="HTH_ARSR"/>
    <property type="match status" value="1"/>
</dbReference>
<keyword evidence="1" id="KW-0805">Transcription regulation</keyword>
<dbReference type="InterPro" id="IPR001845">
    <property type="entry name" value="HTH_ArsR_DNA-bd_dom"/>
</dbReference>
<dbReference type="InterPro" id="IPR051011">
    <property type="entry name" value="Metal_resp_trans_reg"/>
</dbReference>
<dbReference type="InterPro" id="IPR011991">
    <property type="entry name" value="ArsR-like_HTH"/>
</dbReference>
<proteinExistence type="predicted"/>
<feature type="domain" description="HTH arsR-type" evidence="4">
    <location>
        <begin position="4"/>
        <end position="98"/>
    </location>
</feature>
<evidence type="ECO:0000256" key="3">
    <source>
        <dbReference type="ARBA" id="ARBA00023163"/>
    </source>
</evidence>
<dbReference type="PROSITE" id="PS50987">
    <property type="entry name" value="HTH_ARSR_2"/>
    <property type="match status" value="1"/>
</dbReference>
<dbReference type="SUPFAM" id="SSF46785">
    <property type="entry name" value="Winged helix' DNA-binding domain"/>
    <property type="match status" value="1"/>
</dbReference>
<dbReference type="Pfam" id="PF01022">
    <property type="entry name" value="HTH_5"/>
    <property type="match status" value="1"/>
</dbReference>
<dbReference type="PANTHER" id="PTHR43132:SF6">
    <property type="entry name" value="HTH-TYPE TRANSCRIPTIONAL REPRESSOR CZRA"/>
    <property type="match status" value="1"/>
</dbReference>